<evidence type="ECO:0000256" key="1">
    <source>
        <dbReference type="SAM" id="MobiDB-lite"/>
    </source>
</evidence>
<reference evidence="3" key="2">
    <citation type="submission" date="2015-01" db="EMBL/GenBank/DDBJ databases">
        <title>Complete genome sequence of Methylobacterium aquaticum strain 22A.</title>
        <authorList>
            <person name="Tani A."/>
            <person name="Ogura Y."/>
            <person name="Hayashi T."/>
        </authorList>
    </citation>
    <scope>NUCLEOTIDE SEQUENCE [LARGE SCALE GENOMIC DNA]</scope>
    <source>
        <strain evidence="3">MA-22A</strain>
    </source>
</reference>
<evidence type="ECO:0000313" key="2">
    <source>
        <dbReference type="EMBL" id="BAR47105.1"/>
    </source>
</evidence>
<organism evidence="2 3">
    <name type="scientific">Methylobacterium aquaticum</name>
    <dbReference type="NCBI Taxonomy" id="270351"/>
    <lineage>
        <taxon>Bacteria</taxon>
        <taxon>Pseudomonadati</taxon>
        <taxon>Pseudomonadota</taxon>
        <taxon>Alphaproteobacteria</taxon>
        <taxon>Hyphomicrobiales</taxon>
        <taxon>Methylobacteriaceae</taxon>
        <taxon>Methylobacterium</taxon>
    </lineage>
</organism>
<dbReference type="Proteomes" id="UP000061432">
    <property type="component" value="Chromosome"/>
</dbReference>
<dbReference type="STRING" id="270351.Maq22A_c27995"/>
<dbReference type="AlphaFoldDB" id="A0A1Y0ZGL9"/>
<name>A0A1Y0ZGL9_9HYPH</name>
<feature type="region of interest" description="Disordered" evidence="1">
    <location>
        <begin position="1"/>
        <end position="31"/>
    </location>
</feature>
<dbReference type="KEGG" id="maqu:Maq22A_c27995"/>
<sequence>MSTRPADPAGRRVGALARTTDSPNMRRAAPLPRQPFHCRTAVRPIDQNCISNSAGSSPIPDSSSCAQAVKPEATIQVRCADDRG</sequence>
<proteinExistence type="predicted"/>
<reference evidence="2 3" key="1">
    <citation type="journal article" date="2015" name="Genome Announc.">
        <title>Complete Genome Sequence of Methylobacterium aquaticum Strain 22A, Isolated from Racomitrium japonicum Moss.</title>
        <authorList>
            <person name="Tani A."/>
            <person name="Ogura Y."/>
            <person name="Hayashi T."/>
            <person name="Kimbara K."/>
        </authorList>
    </citation>
    <scope>NUCLEOTIDE SEQUENCE [LARGE SCALE GENOMIC DNA]</scope>
    <source>
        <strain evidence="2 3">MA-22A</strain>
    </source>
</reference>
<accession>A0A1Y0ZGL9</accession>
<dbReference type="EMBL" id="AP014704">
    <property type="protein sequence ID" value="BAR47105.1"/>
    <property type="molecule type" value="Genomic_DNA"/>
</dbReference>
<gene>
    <name evidence="2" type="ORF">Maq22A_c27995</name>
</gene>
<evidence type="ECO:0000313" key="3">
    <source>
        <dbReference type="Proteomes" id="UP000061432"/>
    </source>
</evidence>
<protein>
    <submittedName>
        <fullName evidence="2">Uncharacterized protein</fullName>
    </submittedName>
</protein>